<dbReference type="Proteomes" id="UP000829194">
    <property type="component" value="Chromosome"/>
</dbReference>
<evidence type="ECO:0000313" key="3">
    <source>
        <dbReference type="Proteomes" id="UP000829194"/>
    </source>
</evidence>
<feature type="transmembrane region" description="Helical" evidence="1">
    <location>
        <begin position="80"/>
        <end position="101"/>
    </location>
</feature>
<keyword evidence="1" id="KW-0812">Transmembrane</keyword>
<organism evidence="2 3">
    <name type="scientific">Lysobacter gummosus</name>
    <dbReference type="NCBI Taxonomy" id="262324"/>
    <lineage>
        <taxon>Bacteria</taxon>
        <taxon>Pseudomonadati</taxon>
        <taxon>Pseudomonadota</taxon>
        <taxon>Gammaproteobacteria</taxon>
        <taxon>Lysobacterales</taxon>
        <taxon>Lysobacteraceae</taxon>
        <taxon>Lysobacter</taxon>
    </lineage>
</organism>
<dbReference type="EMBL" id="CP093547">
    <property type="protein sequence ID" value="UNP27447.1"/>
    <property type="molecule type" value="Genomic_DNA"/>
</dbReference>
<reference evidence="2 3" key="1">
    <citation type="submission" date="2022-03" db="EMBL/GenBank/DDBJ databases">
        <title>Complete genome sequence of Lysobacter capsici VKM B-2533 and Lysobacter gummosus 10.1.1, promising sources of lytic agents.</title>
        <authorList>
            <person name="Tarlachkov S.V."/>
            <person name="Kudryakova I.V."/>
            <person name="Afoshin A.S."/>
            <person name="Leontyevskaya E.A."/>
            <person name="Leontyevskaya N.V."/>
        </authorList>
    </citation>
    <scope>NUCLEOTIDE SEQUENCE [LARGE SCALE GENOMIC DNA]</scope>
    <source>
        <strain evidence="2 3">10.1.1</strain>
    </source>
</reference>
<sequence>MNSNIYFKNFLSAFAMATAFVVLLMLPEVGFAQTDAKSRVSNFFTNLNSLLNIASIAVVTIAVIFAGYKIAFAHSKISDVAPVLIGGFLIGASAQLAKMVIPDDSKLNEGGKAVVHMILQNYA</sequence>
<protein>
    <submittedName>
        <fullName evidence="2">TrbC/VirB2 family protein</fullName>
    </submittedName>
</protein>
<keyword evidence="3" id="KW-1185">Reference proteome</keyword>
<dbReference type="Pfam" id="PF04956">
    <property type="entry name" value="TrbC"/>
    <property type="match status" value="1"/>
</dbReference>
<keyword evidence="1" id="KW-0472">Membrane</keyword>
<evidence type="ECO:0000256" key="1">
    <source>
        <dbReference type="SAM" id="Phobius"/>
    </source>
</evidence>
<accession>A0ABY3X9J8</accession>
<gene>
    <name evidence="2" type="ORF">MOV92_12975</name>
</gene>
<dbReference type="InterPro" id="IPR007039">
    <property type="entry name" value="TrbC/VirB2"/>
</dbReference>
<proteinExistence type="predicted"/>
<keyword evidence="1" id="KW-1133">Transmembrane helix</keyword>
<name>A0ABY3X9J8_9GAMM</name>
<dbReference type="RefSeq" id="WP_057943173.1">
    <property type="nucleotide sequence ID" value="NZ_CP011131.1"/>
</dbReference>
<feature type="transmembrane region" description="Helical" evidence="1">
    <location>
        <begin position="48"/>
        <end position="68"/>
    </location>
</feature>
<evidence type="ECO:0000313" key="2">
    <source>
        <dbReference type="EMBL" id="UNP27447.1"/>
    </source>
</evidence>